<feature type="coiled-coil region" evidence="1">
    <location>
        <begin position="55"/>
        <end position="110"/>
    </location>
</feature>
<protein>
    <submittedName>
        <fullName evidence="3">Uncharacterized protein</fullName>
    </submittedName>
</protein>
<accession>A0A8S3HVX4</accession>
<feature type="non-terminal residue" evidence="3">
    <location>
        <position position="1"/>
    </location>
</feature>
<dbReference type="EMBL" id="CAJOBI010324498">
    <property type="protein sequence ID" value="CAF5189811.1"/>
    <property type="molecule type" value="Genomic_DNA"/>
</dbReference>
<name>A0A8S3HVX4_9BILA</name>
<dbReference type="AlphaFoldDB" id="A0A8S3HVX4"/>
<evidence type="ECO:0000256" key="1">
    <source>
        <dbReference type="SAM" id="Coils"/>
    </source>
</evidence>
<evidence type="ECO:0000313" key="4">
    <source>
        <dbReference type="Proteomes" id="UP000676336"/>
    </source>
</evidence>
<sequence>VKRLEDDIRKREVTLSNTELHVDQQVQMKLNKLRFEIEQQFTERNKNLQLIEMRNQEEARRLSEERLLAEQAKSEVVSLRKHYSEADSTIHRLHSEAKVLQNENEILREKAKQTVDYQSIREENAILKAQMNNNTSRSQHSNRHHHDSSSSSPHERSTKSRGIIRELKAVLDNQQVGQKVVNDELIDLKTQIALLQSSN</sequence>
<gene>
    <name evidence="3" type="ORF">SMN809_LOCUS71869</name>
</gene>
<keyword evidence="1" id="KW-0175">Coiled coil</keyword>
<feature type="non-terminal residue" evidence="3">
    <location>
        <position position="199"/>
    </location>
</feature>
<proteinExistence type="predicted"/>
<reference evidence="3" key="1">
    <citation type="submission" date="2021-02" db="EMBL/GenBank/DDBJ databases">
        <authorList>
            <person name="Nowell W R."/>
        </authorList>
    </citation>
    <scope>NUCLEOTIDE SEQUENCE</scope>
</reference>
<organism evidence="3 4">
    <name type="scientific">Rotaria magnacalcarata</name>
    <dbReference type="NCBI Taxonomy" id="392030"/>
    <lineage>
        <taxon>Eukaryota</taxon>
        <taxon>Metazoa</taxon>
        <taxon>Spiralia</taxon>
        <taxon>Gnathifera</taxon>
        <taxon>Rotifera</taxon>
        <taxon>Eurotatoria</taxon>
        <taxon>Bdelloidea</taxon>
        <taxon>Philodinida</taxon>
        <taxon>Philodinidae</taxon>
        <taxon>Rotaria</taxon>
    </lineage>
</organism>
<dbReference type="Proteomes" id="UP000676336">
    <property type="component" value="Unassembled WGS sequence"/>
</dbReference>
<comment type="caution">
    <text evidence="3">The sequence shown here is derived from an EMBL/GenBank/DDBJ whole genome shotgun (WGS) entry which is preliminary data.</text>
</comment>
<evidence type="ECO:0000256" key="2">
    <source>
        <dbReference type="SAM" id="MobiDB-lite"/>
    </source>
</evidence>
<evidence type="ECO:0000313" key="3">
    <source>
        <dbReference type="EMBL" id="CAF5189811.1"/>
    </source>
</evidence>
<feature type="region of interest" description="Disordered" evidence="2">
    <location>
        <begin position="134"/>
        <end position="160"/>
    </location>
</feature>